<evidence type="ECO:0000313" key="9">
    <source>
        <dbReference type="Proteomes" id="UP000824496"/>
    </source>
</evidence>
<evidence type="ECO:0000256" key="2">
    <source>
        <dbReference type="ARBA" id="ARBA00005046"/>
    </source>
</evidence>
<evidence type="ECO:0000256" key="1">
    <source>
        <dbReference type="ARBA" id="ARBA00001637"/>
    </source>
</evidence>
<dbReference type="CDD" id="cd01420">
    <property type="entry name" value="MoaC_PE"/>
    <property type="match status" value="1"/>
</dbReference>
<dbReference type="SUPFAM" id="SSF55040">
    <property type="entry name" value="Molybdenum cofactor biosynthesis protein C, MoaC"/>
    <property type="match status" value="1"/>
</dbReference>
<evidence type="ECO:0000259" key="7">
    <source>
        <dbReference type="Pfam" id="PF01967"/>
    </source>
</evidence>
<evidence type="ECO:0000313" key="8">
    <source>
        <dbReference type="EMBL" id="BDA63608.1"/>
    </source>
</evidence>
<evidence type="ECO:0000256" key="6">
    <source>
        <dbReference type="SAM" id="MobiDB-lite"/>
    </source>
</evidence>
<dbReference type="InterPro" id="IPR047594">
    <property type="entry name" value="MoaC_bact/euk"/>
</dbReference>
<dbReference type="PANTHER" id="PTHR22960:SF29">
    <property type="entry name" value="CYCLIC PYRANOPTERIN MONOPHOSPHATE SYNTHASE"/>
    <property type="match status" value="1"/>
</dbReference>
<name>A0ABM7U893_9ACTO</name>
<reference evidence="8 9" key="1">
    <citation type="submission" date="2021-08" db="EMBL/GenBank/DDBJ databases">
        <title>Whole genome sequence of novel Actinomyces species strain MAS-1.</title>
        <authorList>
            <person name="Saito M."/>
            <person name="Kuwahara N."/>
            <person name="Takizawa T."/>
            <person name="Gotouda H."/>
            <person name="Ochiai T."/>
        </authorList>
    </citation>
    <scope>NUCLEOTIDE SEQUENCE [LARGE SCALE GENOMIC DNA]</scope>
    <source>
        <strain evidence="8 9">MAS-1</strain>
    </source>
</reference>
<feature type="domain" description="Molybdopterin cofactor biosynthesis C (MoaC)" evidence="7">
    <location>
        <begin position="57"/>
        <end position="190"/>
    </location>
</feature>
<feature type="region of interest" description="Disordered" evidence="6">
    <location>
        <begin position="188"/>
        <end position="229"/>
    </location>
</feature>
<evidence type="ECO:0000256" key="4">
    <source>
        <dbReference type="ARBA" id="ARBA00023150"/>
    </source>
</evidence>
<dbReference type="InterPro" id="IPR023045">
    <property type="entry name" value="MoaC"/>
</dbReference>
<protein>
    <recommendedName>
        <fullName evidence="3">cyclic pyranopterin monophosphate synthase</fullName>
        <ecNumber evidence="3">4.6.1.17</ecNumber>
    </recommendedName>
</protein>
<dbReference type="NCBIfam" id="TIGR00581">
    <property type="entry name" value="moaC"/>
    <property type="match status" value="1"/>
</dbReference>
<feature type="compositionally biased region" description="Basic and acidic residues" evidence="6">
    <location>
        <begin position="209"/>
        <end position="229"/>
    </location>
</feature>
<dbReference type="PANTHER" id="PTHR22960">
    <property type="entry name" value="MOLYBDOPTERIN COFACTOR SYNTHESIS PROTEIN A"/>
    <property type="match status" value="1"/>
</dbReference>
<comment type="pathway">
    <text evidence="2">Cofactor biosynthesis; molybdopterin biosynthesis.</text>
</comment>
<dbReference type="Pfam" id="PF01967">
    <property type="entry name" value="MoaC"/>
    <property type="match status" value="1"/>
</dbReference>
<proteinExistence type="predicted"/>
<accession>A0ABM7U893</accession>
<sequence>MGFLSVFGSPGSRRRPAQPEHRPRHQAPTGEPGARLQDRPSPAPALTHLDETGAARMVDVTAKAPTVREARATALVACSPAVVAALREGAVPKGDVLAVARIAGIAAAKRVPELLPLAHVIGVHGAVVDPQIVDEGVRITATVRTADRTGVEMEALTAATVAGLAVVDMVKGVDRAVELTRARVVAKSGGRSGDWSRAEEAGSTGGEGGDGRGDRDGGTGSDARDGAGA</sequence>
<comment type="catalytic activity">
    <reaction evidence="1">
        <text>(8S)-3',8-cyclo-7,8-dihydroguanosine 5'-triphosphate = cyclic pyranopterin phosphate + diphosphate</text>
        <dbReference type="Rhea" id="RHEA:49580"/>
        <dbReference type="ChEBI" id="CHEBI:33019"/>
        <dbReference type="ChEBI" id="CHEBI:59648"/>
        <dbReference type="ChEBI" id="CHEBI:131766"/>
        <dbReference type="EC" id="4.6.1.17"/>
    </reaction>
</comment>
<dbReference type="EMBL" id="AP025017">
    <property type="protein sequence ID" value="BDA63608.1"/>
    <property type="molecule type" value="Genomic_DNA"/>
</dbReference>
<evidence type="ECO:0000256" key="5">
    <source>
        <dbReference type="ARBA" id="ARBA00023239"/>
    </source>
</evidence>
<organism evidence="8 9">
    <name type="scientific">Actinomyces capricornis</name>
    <dbReference type="NCBI Taxonomy" id="2755559"/>
    <lineage>
        <taxon>Bacteria</taxon>
        <taxon>Bacillati</taxon>
        <taxon>Actinomycetota</taxon>
        <taxon>Actinomycetes</taxon>
        <taxon>Actinomycetales</taxon>
        <taxon>Actinomycetaceae</taxon>
        <taxon>Actinomyces</taxon>
    </lineage>
</organism>
<dbReference type="InterPro" id="IPR036522">
    <property type="entry name" value="MoaC_sf"/>
</dbReference>
<dbReference type="Proteomes" id="UP000824496">
    <property type="component" value="Chromosome"/>
</dbReference>
<dbReference type="EC" id="4.6.1.17" evidence="3"/>
<keyword evidence="9" id="KW-1185">Reference proteome</keyword>
<keyword evidence="4" id="KW-0501">Molybdenum cofactor biosynthesis</keyword>
<gene>
    <name evidence="8" type="ORF">MANAM107_04420</name>
</gene>
<keyword evidence="5" id="KW-0456">Lyase</keyword>
<feature type="region of interest" description="Disordered" evidence="6">
    <location>
        <begin position="1"/>
        <end position="44"/>
    </location>
</feature>
<evidence type="ECO:0000256" key="3">
    <source>
        <dbReference type="ARBA" id="ARBA00012575"/>
    </source>
</evidence>
<dbReference type="InterPro" id="IPR002820">
    <property type="entry name" value="Mopterin_CF_biosynth-C_dom"/>
</dbReference>
<dbReference type="InterPro" id="IPR050105">
    <property type="entry name" value="MoCo_biosynth_MoaA/MoaC"/>
</dbReference>
<dbReference type="Gene3D" id="3.30.70.640">
    <property type="entry name" value="Molybdopterin cofactor biosynthesis C (MoaC) domain"/>
    <property type="match status" value="1"/>
</dbReference>
<dbReference type="NCBIfam" id="NF006870">
    <property type="entry name" value="PRK09364.1"/>
    <property type="match status" value="1"/>
</dbReference>